<evidence type="ECO:0000313" key="3">
    <source>
        <dbReference type="Proteomes" id="UP001500037"/>
    </source>
</evidence>
<sequence>MRSTSTGRAAHPPDYTHDRCRTVPEPTAGPDSDQFGLPNSRPGIFRRPPAGFRKAVPPGHSRPKRLPSDAVHDPTQFPDPKPFNRPEAVYRTTPPNPERSGFPPGIAFRRCR</sequence>
<feature type="region of interest" description="Disordered" evidence="1">
    <location>
        <begin position="1"/>
        <end position="112"/>
    </location>
</feature>
<protein>
    <submittedName>
        <fullName evidence="2">Uncharacterized protein</fullName>
    </submittedName>
</protein>
<proteinExistence type="predicted"/>
<gene>
    <name evidence="2" type="ORF">GCM10009665_04240</name>
</gene>
<name>A0ABP4G8T1_9ACTN</name>
<evidence type="ECO:0000313" key="2">
    <source>
        <dbReference type="EMBL" id="GAA1217526.1"/>
    </source>
</evidence>
<evidence type="ECO:0000256" key="1">
    <source>
        <dbReference type="SAM" id="MobiDB-lite"/>
    </source>
</evidence>
<reference evidence="3" key="1">
    <citation type="journal article" date="2019" name="Int. J. Syst. Evol. Microbiol.">
        <title>The Global Catalogue of Microorganisms (GCM) 10K type strain sequencing project: providing services to taxonomists for standard genome sequencing and annotation.</title>
        <authorList>
            <consortium name="The Broad Institute Genomics Platform"/>
            <consortium name="The Broad Institute Genome Sequencing Center for Infectious Disease"/>
            <person name="Wu L."/>
            <person name="Ma J."/>
        </authorList>
    </citation>
    <scope>NUCLEOTIDE SEQUENCE [LARGE SCALE GENOMIC DNA]</scope>
    <source>
        <strain evidence="3">JCM 13004</strain>
    </source>
</reference>
<dbReference type="Proteomes" id="UP001500037">
    <property type="component" value="Unassembled WGS sequence"/>
</dbReference>
<dbReference type="EMBL" id="BAAALF010000004">
    <property type="protein sequence ID" value="GAA1217526.1"/>
    <property type="molecule type" value="Genomic_DNA"/>
</dbReference>
<keyword evidence="3" id="KW-1185">Reference proteome</keyword>
<comment type="caution">
    <text evidence="2">The sequence shown here is derived from an EMBL/GenBank/DDBJ whole genome shotgun (WGS) entry which is preliminary data.</text>
</comment>
<accession>A0ABP4G8T1</accession>
<organism evidence="2 3">
    <name type="scientific">Kitasatospora nipponensis</name>
    <dbReference type="NCBI Taxonomy" id="258049"/>
    <lineage>
        <taxon>Bacteria</taxon>
        <taxon>Bacillati</taxon>
        <taxon>Actinomycetota</taxon>
        <taxon>Actinomycetes</taxon>
        <taxon>Kitasatosporales</taxon>
        <taxon>Streptomycetaceae</taxon>
        <taxon>Kitasatospora</taxon>
    </lineage>
</organism>